<reference evidence="2" key="2">
    <citation type="submission" date="2023-02" db="EMBL/GenBank/DDBJ databases">
        <authorList>
            <person name="Swenson N.G."/>
            <person name="Wegrzyn J.L."/>
            <person name="Mcevoy S.L."/>
        </authorList>
    </citation>
    <scope>NUCLEOTIDE SEQUENCE</scope>
    <source>
        <strain evidence="2">91603</strain>
        <tissue evidence="2">Leaf</tissue>
    </source>
</reference>
<evidence type="ECO:0000313" key="3">
    <source>
        <dbReference type="Proteomes" id="UP001064489"/>
    </source>
</evidence>
<protein>
    <submittedName>
        <fullName evidence="2">Uncharacterized protein</fullName>
    </submittedName>
</protein>
<dbReference type="PANTHER" id="PTHR35469:SF5">
    <property type="entry name" value="TRANSMEMBRANE PROTEIN"/>
    <property type="match status" value="1"/>
</dbReference>
<feature type="compositionally biased region" description="Basic and acidic residues" evidence="1">
    <location>
        <begin position="294"/>
        <end position="317"/>
    </location>
</feature>
<evidence type="ECO:0000256" key="1">
    <source>
        <dbReference type="SAM" id="MobiDB-lite"/>
    </source>
</evidence>
<feature type="region of interest" description="Disordered" evidence="1">
    <location>
        <begin position="276"/>
        <end position="378"/>
    </location>
</feature>
<organism evidence="2 3">
    <name type="scientific">Acer negundo</name>
    <name type="common">Box elder</name>
    <dbReference type="NCBI Taxonomy" id="4023"/>
    <lineage>
        <taxon>Eukaryota</taxon>
        <taxon>Viridiplantae</taxon>
        <taxon>Streptophyta</taxon>
        <taxon>Embryophyta</taxon>
        <taxon>Tracheophyta</taxon>
        <taxon>Spermatophyta</taxon>
        <taxon>Magnoliopsida</taxon>
        <taxon>eudicotyledons</taxon>
        <taxon>Gunneridae</taxon>
        <taxon>Pentapetalae</taxon>
        <taxon>rosids</taxon>
        <taxon>malvids</taxon>
        <taxon>Sapindales</taxon>
        <taxon>Sapindaceae</taxon>
        <taxon>Hippocastanoideae</taxon>
        <taxon>Acereae</taxon>
        <taxon>Acer</taxon>
    </lineage>
</organism>
<evidence type="ECO:0000313" key="2">
    <source>
        <dbReference type="EMBL" id="KAI9162230.1"/>
    </source>
</evidence>
<dbReference type="PANTHER" id="PTHR35469">
    <property type="entry name" value="TRANSMEMBRANE PROTEIN"/>
    <property type="match status" value="1"/>
</dbReference>
<feature type="compositionally biased region" description="Basic residues" evidence="1">
    <location>
        <begin position="338"/>
        <end position="349"/>
    </location>
</feature>
<sequence>MAMNNNNLKSEARRRRIQELGSDRLALITGRIQALPASPRTPSSYTHARNESTPAVFFSQDHETPRTPVFSDYNNAGPDKVSIDATTFKLLKHENSIGYLRSNTIDIGSRVETQLHKINADREAMQAPAADDIKSEPLQAKSAVQDISNDEKEPLPEPTKPNLNKLFSSKRILYCIIYSQGTRSFCALVIALLVVLSYMDYPLLNIVSSDSIVASRPLYILLLTDITIVVAQVCLENRRESEEAEAERLAQEEGHNLGEAIVLMERGLLKFIKAKASKHSKETHKATKNRSQTHKKEQRAQKEPYHSEDRAKTEKQQKAQGRKSKKHSSPENYLKTHSTGKKKLKKHSLKCTAAQKTTQQTTQNPTLECPPASPTLSWPDCLQRIAGAGVERHRRVA</sequence>
<proteinExistence type="predicted"/>
<dbReference type="AlphaFoldDB" id="A0AAD5IG71"/>
<gene>
    <name evidence="2" type="ORF">LWI28_025130</name>
</gene>
<keyword evidence="3" id="KW-1185">Reference proteome</keyword>
<feature type="region of interest" description="Disordered" evidence="1">
    <location>
        <begin position="140"/>
        <end position="161"/>
    </location>
</feature>
<accession>A0AAD5IG71</accession>
<reference evidence="2" key="1">
    <citation type="journal article" date="2022" name="Plant J.">
        <title>Strategies of tolerance reflected in two North American maple genomes.</title>
        <authorList>
            <person name="McEvoy S.L."/>
            <person name="Sezen U.U."/>
            <person name="Trouern-Trend A."/>
            <person name="McMahon S.M."/>
            <person name="Schaberg P.G."/>
            <person name="Yang J."/>
            <person name="Wegrzyn J.L."/>
            <person name="Swenson N.G."/>
        </authorList>
    </citation>
    <scope>NUCLEOTIDE SEQUENCE</scope>
    <source>
        <strain evidence="2">91603</strain>
    </source>
</reference>
<comment type="caution">
    <text evidence="2">The sequence shown here is derived from an EMBL/GenBank/DDBJ whole genome shotgun (WGS) entry which is preliminary data.</text>
</comment>
<name>A0AAD5IG71_ACENE</name>
<dbReference type="Proteomes" id="UP001064489">
    <property type="component" value="Chromosome 2"/>
</dbReference>
<feature type="compositionally biased region" description="Low complexity" evidence="1">
    <location>
        <begin position="350"/>
        <end position="363"/>
    </location>
</feature>
<dbReference type="EMBL" id="JAJSOW010000106">
    <property type="protein sequence ID" value="KAI9162230.1"/>
    <property type="molecule type" value="Genomic_DNA"/>
</dbReference>